<evidence type="ECO:0000256" key="5">
    <source>
        <dbReference type="ARBA" id="ARBA00022989"/>
    </source>
</evidence>
<comment type="subcellular location">
    <subcellularLocation>
        <location evidence="1 11">Cell membrane</location>
        <topology evidence="1 11">Multi-pass membrane protein</topology>
    </subcellularLocation>
</comment>
<evidence type="ECO:0000313" key="13">
    <source>
        <dbReference type="Proteomes" id="UP001575105"/>
    </source>
</evidence>
<feature type="transmembrane region" description="Helical" evidence="11">
    <location>
        <begin position="106"/>
        <end position="125"/>
    </location>
</feature>
<evidence type="ECO:0000256" key="10">
    <source>
        <dbReference type="ARBA" id="ARBA00035585"/>
    </source>
</evidence>
<dbReference type="Proteomes" id="UP001575105">
    <property type="component" value="Unassembled WGS sequence"/>
</dbReference>
<dbReference type="InterPro" id="IPR003691">
    <property type="entry name" value="FluC"/>
</dbReference>
<proteinExistence type="inferred from homology"/>
<comment type="activity regulation">
    <text evidence="11">Na(+) is not transported, but it plays an essential structural role and its presence is essential for fluoride channel function.</text>
</comment>
<keyword evidence="4 11" id="KW-0812">Transmembrane</keyword>
<keyword evidence="5 11" id="KW-1133">Transmembrane helix</keyword>
<dbReference type="HAMAP" id="MF_00454">
    <property type="entry name" value="FluC"/>
    <property type="match status" value="1"/>
</dbReference>
<keyword evidence="6 11" id="KW-0406">Ion transport</keyword>
<feature type="binding site" evidence="11">
    <location>
        <position position="79"/>
    </location>
    <ligand>
        <name>Na(+)</name>
        <dbReference type="ChEBI" id="CHEBI:29101"/>
        <note>structural</note>
    </ligand>
</feature>
<evidence type="ECO:0000256" key="2">
    <source>
        <dbReference type="ARBA" id="ARBA00022475"/>
    </source>
</evidence>
<evidence type="ECO:0000256" key="9">
    <source>
        <dbReference type="ARBA" id="ARBA00035120"/>
    </source>
</evidence>
<keyword evidence="3" id="KW-0997">Cell inner membrane</keyword>
<feature type="transmembrane region" description="Helical" evidence="11">
    <location>
        <begin position="68"/>
        <end position="86"/>
    </location>
</feature>
<evidence type="ECO:0000256" key="6">
    <source>
        <dbReference type="ARBA" id="ARBA00023065"/>
    </source>
</evidence>
<keyword evidence="7 11" id="KW-0472">Membrane</keyword>
<dbReference type="Pfam" id="PF02537">
    <property type="entry name" value="CRCB"/>
    <property type="match status" value="1"/>
</dbReference>
<evidence type="ECO:0000256" key="1">
    <source>
        <dbReference type="ARBA" id="ARBA00004651"/>
    </source>
</evidence>
<dbReference type="PANTHER" id="PTHR28259">
    <property type="entry name" value="FLUORIDE EXPORT PROTEIN 1-RELATED"/>
    <property type="match status" value="1"/>
</dbReference>
<protein>
    <recommendedName>
        <fullName evidence="11">Fluoride-specific ion channel FluC</fullName>
    </recommendedName>
</protein>
<keyword evidence="11" id="KW-0479">Metal-binding</keyword>
<reference evidence="12 13" key="1">
    <citation type="submission" date="2024-08" db="EMBL/GenBank/DDBJ databases">
        <title>Whole-genome sequencing of halo(alkali)philic microorganisms from hypersaline lakes.</title>
        <authorList>
            <person name="Sorokin D.Y."/>
            <person name="Merkel A.Y."/>
            <person name="Messina E."/>
            <person name="Yakimov M."/>
        </authorList>
    </citation>
    <scope>NUCLEOTIDE SEQUENCE [LARGE SCALE GENOMIC DNA]</scope>
    <source>
        <strain evidence="12 13">AB-hyl4</strain>
    </source>
</reference>
<sequence length="126" mass="12884">MTIAVAMLVAVAGGGGAVCRYVLDYAITQHVGGGLPWGTWLVNVTGSLGLGVLVGLALVVSVPVEVQIVVGGGFLGAYTTFSTWIYESLRLFEQGAWRTGAMNLVGSIVTGGIAAAAGLAAMQWWV</sequence>
<keyword evidence="11" id="KW-0813">Transport</keyword>
<evidence type="ECO:0000313" key="12">
    <source>
        <dbReference type="EMBL" id="MFA9476889.1"/>
    </source>
</evidence>
<keyword evidence="8 11" id="KW-0407">Ion channel</keyword>
<gene>
    <name evidence="11" type="primary">fluC</name>
    <name evidence="11" type="synonym">crcB</name>
    <name evidence="12" type="ORF">ACERK3_01150</name>
</gene>
<dbReference type="EMBL" id="JBGUBD010000001">
    <property type="protein sequence ID" value="MFA9476889.1"/>
    <property type="molecule type" value="Genomic_DNA"/>
</dbReference>
<dbReference type="PANTHER" id="PTHR28259:SF1">
    <property type="entry name" value="FLUORIDE EXPORT PROTEIN 1-RELATED"/>
    <property type="match status" value="1"/>
</dbReference>
<name>A0ABV4U354_9BACT</name>
<comment type="caution">
    <text evidence="12">The sequence shown here is derived from an EMBL/GenBank/DDBJ whole genome shotgun (WGS) entry which is preliminary data.</text>
</comment>
<feature type="transmembrane region" description="Helical" evidence="11">
    <location>
        <begin position="40"/>
        <end position="61"/>
    </location>
</feature>
<evidence type="ECO:0000256" key="3">
    <source>
        <dbReference type="ARBA" id="ARBA00022519"/>
    </source>
</evidence>
<feature type="binding site" evidence="11">
    <location>
        <position position="76"/>
    </location>
    <ligand>
        <name>Na(+)</name>
        <dbReference type="ChEBI" id="CHEBI:29101"/>
        <note>structural</note>
    </ligand>
</feature>
<accession>A0ABV4U354</accession>
<keyword evidence="11" id="KW-0915">Sodium</keyword>
<keyword evidence="2 11" id="KW-1003">Cell membrane</keyword>
<comment type="similarity">
    <text evidence="9 11">Belongs to the fluoride channel Fluc/FEX (TC 1.A.43) family.</text>
</comment>
<evidence type="ECO:0000256" key="7">
    <source>
        <dbReference type="ARBA" id="ARBA00023136"/>
    </source>
</evidence>
<comment type="function">
    <text evidence="11">Fluoride-specific ion channel. Important for reducing fluoride concentration in the cell, thus reducing its toxicity.</text>
</comment>
<comment type="catalytic activity">
    <reaction evidence="10">
        <text>fluoride(in) = fluoride(out)</text>
        <dbReference type="Rhea" id="RHEA:76159"/>
        <dbReference type="ChEBI" id="CHEBI:17051"/>
    </reaction>
    <physiologicalReaction direction="left-to-right" evidence="10">
        <dbReference type="Rhea" id="RHEA:76160"/>
    </physiologicalReaction>
</comment>
<dbReference type="RefSeq" id="WP_425343814.1">
    <property type="nucleotide sequence ID" value="NZ_JBGUBD010000001.1"/>
</dbReference>
<evidence type="ECO:0000256" key="11">
    <source>
        <dbReference type="HAMAP-Rule" id="MF_00454"/>
    </source>
</evidence>
<keyword evidence="13" id="KW-1185">Reference proteome</keyword>
<organism evidence="12 13">
    <name type="scientific">Natronomicrosphaera hydrolytica</name>
    <dbReference type="NCBI Taxonomy" id="3242702"/>
    <lineage>
        <taxon>Bacteria</taxon>
        <taxon>Pseudomonadati</taxon>
        <taxon>Planctomycetota</taxon>
        <taxon>Phycisphaerae</taxon>
        <taxon>Phycisphaerales</taxon>
        <taxon>Phycisphaeraceae</taxon>
        <taxon>Natronomicrosphaera</taxon>
    </lineage>
</organism>
<evidence type="ECO:0000256" key="4">
    <source>
        <dbReference type="ARBA" id="ARBA00022692"/>
    </source>
</evidence>
<evidence type="ECO:0000256" key="8">
    <source>
        <dbReference type="ARBA" id="ARBA00023303"/>
    </source>
</evidence>